<keyword evidence="2" id="KW-1185">Reference proteome</keyword>
<evidence type="ECO:0000313" key="1">
    <source>
        <dbReference type="EMBL" id="CAJ1960579.1"/>
    </source>
</evidence>
<comment type="caution">
    <text evidence="1">The sequence shown here is derived from an EMBL/GenBank/DDBJ whole genome shotgun (WGS) entry which is preliminary data.</text>
</comment>
<dbReference type="EMBL" id="CAKOGP040002065">
    <property type="protein sequence ID" value="CAJ1960579.1"/>
    <property type="molecule type" value="Genomic_DNA"/>
</dbReference>
<accession>A0AAD2G2V1</accession>
<dbReference type="AlphaFoldDB" id="A0AAD2G2V1"/>
<sequence length="159" mass="17763">MSTNCPRNNKHTTNLDKDYPGQGIEIKTFKEFVGVKIIGATEGSFGNFIGITSYFRTRNAYAHGGSTVLHAFNELGLEWQVLPSDGKLFHEIAKPQFPELCYLPEDPRGEHARRLTESHISREAAKAACAGHKDEFDLKGCVCVNICRQLLGRRRDLAV</sequence>
<protein>
    <submittedName>
        <fullName evidence="1">Uncharacterized protein</fullName>
    </submittedName>
</protein>
<reference evidence="1" key="1">
    <citation type="submission" date="2023-08" db="EMBL/GenBank/DDBJ databases">
        <authorList>
            <person name="Audoor S."/>
            <person name="Bilcke G."/>
        </authorList>
    </citation>
    <scope>NUCLEOTIDE SEQUENCE</scope>
</reference>
<organism evidence="1 2">
    <name type="scientific">Cylindrotheca closterium</name>
    <dbReference type="NCBI Taxonomy" id="2856"/>
    <lineage>
        <taxon>Eukaryota</taxon>
        <taxon>Sar</taxon>
        <taxon>Stramenopiles</taxon>
        <taxon>Ochrophyta</taxon>
        <taxon>Bacillariophyta</taxon>
        <taxon>Bacillariophyceae</taxon>
        <taxon>Bacillariophycidae</taxon>
        <taxon>Bacillariales</taxon>
        <taxon>Bacillariaceae</taxon>
        <taxon>Cylindrotheca</taxon>
    </lineage>
</organism>
<gene>
    <name evidence="1" type="ORF">CYCCA115_LOCUS18795</name>
</gene>
<name>A0AAD2G2V1_9STRA</name>
<dbReference type="Proteomes" id="UP001295423">
    <property type="component" value="Unassembled WGS sequence"/>
</dbReference>
<evidence type="ECO:0000313" key="2">
    <source>
        <dbReference type="Proteomes" id="UP001295423"/>
    </source>
</evidence>
<proteinExistence type="predicted"/>